<gene>
    <name evidence="1" type="ORF">IV203_017445</name>
</gene>
<protein>
    <recommendedName>
        <fullName evidence="3">Ankyrin repeat protein</fullName>
    </recommendedName>
</protein>
<accession>A0A9K3PBH1</accession>
<proteinExistence type="predicted"/>
<evidence type="ECO:0000313" key="1">
    <source>
        <dbReference type="EMBL" id="KAG7338954.1"/>
    </source>
</evidence>
<reference evidence="1" key="1">
    <citation type="journal article" date="2021" name="Sci. Rep.">
        <title>Diploid genomic architecture of Nitzschia inconspicua, an elite biomass production diatom.</title>
        <authorList>
            <person name="Oliver A."/>
            <person name="Podell S."/>
            <person name="Pinowska A."/>
            <person name="Traller J.C."/>
            <person name="Smith S.R."/>
            <person name="McClure R."/>
            <person name="Beliaev A."/>
            <person name="Bohutskyi P."/>
            <person name="Hill E.A."/>
            <person name="Rabines A."/>
            <person name="Zheng H."/>
            <person name="Allen L.Z."/>
            <person name="Kuo A."/>
            <person name="Grigoriev I.V."/>
            <person name="Allen A.E."/>
            <person name="Hazlebeck D."/>
            <person name="Allen E.E."/>
        </authorList>
    </citation>
    <scope>NUCLEOTIDE SEQUENCE</scope>
    <source>
        <strain evidence="1">Hildebrandi</strain>
    </source>
</reference>
<name>A0A9K3PBH1_9STRA</name>
<organism evidence="1 2">
    <name type="scientific">Nitzschia inconspicua</name>
    <dbReference type="NCBI Taxonomy" id="303405"/>
    <lineage>
        <taxon>Eukaryota</taxon>
        <taxon>Sar</taxon>
        <taxon>Stramenopiles</taxon>
        <taxon>Ochrophyta</taxon>
        <taxon>Bacillariophyta</taxon>
        <taxon>Bacillariophyceae</taxon>
        <taxon>Bacillariophycidae</taxon>
        <taxon>Bacillariales</taxon>
        <taxon>Bacillariaceae</taxon>
        <taxon>Nitzschia</taxon>
    </lineage>
</organism>
<comment type="caution">
    <text evidence="1">The sequence shown here is derived from an EMBL/GenBank/DDBJ whole genome shotgun (WGS) entry which is preliminary data.</text>
</comment>
<dbReference type="AlphaFoldDB" id="A0A9K3PBH1"/>
<reference evidence="1" key="2">
    <citation type="submission" date="2021-04" db="EMBL/GenBank/DDBJ databases">
        <authorList>
            <person name="Podell S."/>
        </authorList>
    </citation>
    <scope>NUCLEOTIDE SEQUENCE</scope>
    <source>
        <strain evidence="1">Hildebrandi</strain>
    </source>
</reference>
<keyword evidence="2" id="KW-1185">Reference proteome</keyword>
<evidence type="ECO:0000313" key="2">
    <source>
        <dbReference type="Proteomes" id="UP000693970"/>
    </source>
</evidence>
<evidence type="ECO:0008006" key="3">
    <source>
        <dbReference type="Google" id="ProtNLM"/>
    </source>
</evidence>
<dbReference type="EMBL" id="JAGRRH010000044">
    <property type="protein sequence ID" value="KAG7338954.1"/>
    <property type="molecule type" value="Genomic_DNA"/>
</dbReference>
<sequence length="229" mass="25978">MDTMVIEWKPDQEYEMRSMNAPSVDSLFCGSGAAPITKNIQDESRHNDRYTSGIAQASVAVSPTLYLARALKNHNIKERIESFSLEQAMYFEPYKESEIPLPLLQALRSNDLKQLQLVISSRNYDLEDARNQFGENFLHLACRMGLSTKIVEYLVLDTKSHLTSGTSLGVLPSTMPACRRFPTLIPLRLYWKKLPNSSCLKTIRGKRPWTGFFLEILIGGLVSWRSLAC</sequence>
<dbReference type="Proteomes" id="UP000693970">
    <property type="component" value="Unassembled WGS sequence"/>
</dbReference>
<dbReference type="OrthoDB" id="41873at2759"/>